<organism evidence="1 2">
    <name type="scientific">Methanosarcina siciliae C2J</name>
    <dbReference type="NCBI Taxonomy" id="1434118"/>
    <lineage>
        <taxon>Archaea</taxon>
        <taxon>Methanobacteriati</taxon>
        <taxon>Methanobacteriota</taxon>
        <taxon>Stenosarchaea group</taxon>
        <taxon>Methanomicrobia</taxon>
        <taxon>Methanosarcinales</taxon>
        <taxon>Methanosarcinaceae</taxon>
        <taxon>Methanosarcina</taxon>
    </lineage>
</organism>
<dbReference type="GeneID" id="24872153"/>
<sequence>MVIKAPTKIKNPLFKEELKYIPLEGVKSVEESKDAEIREKLKGSVVEVGKPEPYNLKQMCVIQGIEPPVKMQILFEKYDFWLIEAPFAFLPALNTHFEQARILARLESLSDDVEDPIVHDMYPDNISEEKKEKHRISIGLSLKFAEIIEPKVQYVDEIEFTRLYPIIEIAGIGKSESIWAFSEEALSNLKNVNTLYTVVKVPHGTKGINVRFYLYAEAPTKWGLKLLGIEKDEKYEKYEIPFSNA</sequence>
<accession>A0A0E3LDD7</accession>
<proteinExistence type="predicted"/>
<dbReference type="HOGENOM" id="CLU_1131630_0_0_2"/>
<evidence type="ECO:0000313" key="2">
    <source>
        <dbReference type="Proteomes" id="UP000033123"/>
    </source>
</evidence>
<dbReference type="KEGG" id="msj:MSSAC_2501"/>
<gene>
    <name evidence="1" type="ORF">MSSAC_2501</name>
</gene>
<protein>
    <submittedName>
        <fullName evidence="1">Uncharacterized protein</fullName>
    </submittedName>
</protein>
<reference evidence="1 2" key="1">
    <citation type="submission" date="2014-07" db="EMBL/GenBank/DDBJ databases">
        <title>Methanogenic archaea and the global carbon cycle.</title>
        <authorList>
            <person name="Henriksen J.R."/>
            <person name="Luke J."/>
            <person name="Reinhart S."/>
            <person name="Benedict M.N."/>
            <person name="Youngblut N.D."/>
            <person name="Metcalf M.E."/>
            <person name="Whitaker R.J."/>
            <person name="Metcalf W.W."/>
        </authorList>
    </citation>
    <scope>NUCLEOTIDE SEQUENCE [LARGE SCALE GENOMIC DNA]</scope>
    <source>
        <strain evidence="1 2">C2J</strain>
    </source>
</reference>
<dbReference type="EMBL" id="CP009508">
    <property type="protein sequence ID" value="AKB37091.1"/>
    <property type="molecule type" value="Genomic_DNA"/>
</dbReference>
<evidence type="ECO:0000313" key="1">
    <source>
        <dbReference type="EMBL" id="AKB37091.1"/>
    </source>
</evidence>
<dbReference type="RefSeq" id="WP_048183259.1">
    <property type="nucleotide sequence ID" value="NZ_CP009508.1"/>
</dbReference>
<dbReference type="AlphaFoldDB" id="A0A0E3LDD7"/>
<name>A0A0E3LDD7_9EURY</name>
<dbReference type="PATRIC" id="fig|1434118.4.peg.3248"/>
<dbReference type="Proteomes" id="UP000033123">
    <property type="component" value="Chromosome"/>
</dbReference>